<keyword evidence="1" id="KW-1133">Transmembrane helix</keyword>
<dbReference type="EMBL" id="JBFNXQ010000197">
    <property type="protein sequence ID" value="MEX5721883.1"/>
    <property type="molecule type" value="Genomic_DNA"/>
</dbReference>
<reference evidence="2 3" key="1">
    <citation type="submission" date="2024-06" db="EMBL/GenBank/DDBJ databases">
        <title>Draft genome sequence of Geodermatophilus badlandi, a novel member of the Geodermatophilaceae isolated from badland sedimentary rocks in the Red desert, Wyoming, USA.</title>
        <authorList>
            <person name="Ben Tekaya S."/>
            <person name="Nouioui I."/>
            <person name="Flores G.M."/>
            <person name="Shaal M.N."/>
            <person name="Bredoire F."/>
            <person name="Basile F."/>
            <person name="Van Diepen L."/>
            <person name="Ward N.L."/>
        </authorList>
    </citation>
    <scope>NUCLEOTIDE SEQUENCE [LARGE SCALE GENOMIC DNA]</scope>
    <source>
        <strain evidence="2 3">WL48A</strain>
    </source>
</reference>
<evidence type="ECO:0000313" key="3">
    <source>
        <dbReference type="Proteomes" id="UP001560045"/>
    </source>
</evidence>
<sequence>MPANPVHVVVLGVYIAVFHVAGLYRSRLNLSLLDDLPYILAASLVGSR</sequence>
<organism evidence="2 3">
    <name type="scientific">Geodermatophilus maliterrae</name>
    <dbReference type="NCBI Taxonomy" id="3162531"/>
    <lineage>
        <taxon>Bacteria</taxon>
        <taxon>Bacillati</taxon>
        <taxon>Actinomycetota</taxon>
        <taxon>Actinomycetes</taxon>
        <taxon>Geodermatophilales</taxon>
        <taxon>Geodermatophilaceae</taxon>
        <taxon>Geodermatophilus</taxon>
    </lineage>
</organism>
<dbReference type="RefSeq" id="WP_369210670.1">
    <property type="nucleotide sequence ID" value="NZ_JBFNXQ010000197.1"/>
</dbReference>
<keyword evidence="3" id="KW-1185">Reference proteome</keyword>
<protein>
    <submittedName>
        <fullName evidence="2">Uncharacterized protein</fullName>
    </submittedName>
</protein>
<feature type="transmembrane region" description="Helical" evidence="1">
    <location>
        <begin position="6"/>
        <end position="24"/>
    </location>
</feature>
<name>A0ABV3XMQ7_9ACTN</name>
<proteinExistence type="predicted"/>
<comment type="caution">
    <text evidence="2">The sequence shown here is derived from an EMBL/GenBank/DDBJ whole genome shotgun (WGS) entry which is preliminary data.</text>
</comment>
<dbReference type="Proteomes" id="UP001560045">
    <property type="component" value="Unassembled WGS sequence"/>
</dbReference>
<accession>A0ABV3XMQ7</accession>
<evidence type="ECO:0000313" key="2">
    <source>
        <dbReference type="EMBL" id="MEX5721883.1"/>
    </source>
</evidence>
<gene>
    <name evidence="2" type="ORF">ABQ292_26400</name>
</gene>
<evidence type="ECO:0000256" key="1">
    <source>
        <dbReference type="SAM" id="Phobius"/>
    </source>
</evidence>
<keyword evidence="1" id="KW-0812">Transmembrane</keyword>
<keyword evidence="1" id="KW-0472">Membrane</keyword>